<accession>A0A2P5HKF3</accession>
<name>A0A2P5HKF3_DIAHE</name>
<sequence>MSRSSRPTRSRSTTCLAMSSQPLSPLRAKPTRLTSLREPSTPTPQLPSARPARLSRWRAPSVPTKI</sequence>
<gene>
    <name evidence="2" type="ORF">DHEL01_v210868</name>
</gene>
<keyword evidence="3" id="KW-1185">Reference proteome</keyword>
<comment type="caution">
    <text evidence="2">The sequence shown here is derived from an EMBL/GenBank/DDBJ whole genome shotgun (WGS) entry which is preliminary data.</text>
</comment>
<reference evidence="2" key="1">
    <citation type="submission" date="2017-09" db="EMBL/GenBank/DDBJ databases">
        <title>Polyketide synthases of a Diaporthe helianthi virulent isolate.</title>
        <authorList>
            <person name="Baroncelli R."/>
        </authorList>
    </citation>
    <scope>NUCLEOTIDE SEQUENCE [LARGE SCALE GENOMIC DNA]</scope>
    <source>
        <strain evidence="2">7/96</strain>
    </source>
</reference>
<dbReference type="EMBL" id="MAVT02001503">
    <property type="protein sequence ID" value="POS70740.1"/>
    <property type="molecule type" value="Genomic_DNA"/>
</dbReference>
<organism evidence="2 3">
    <name type="scientific">Diaporthe helianthi</name>
    <dbReference type="NCBI Taxonomy" id="158607"/>
    <lineage>
        <taxon>Eukaryota</taxon>
        <taxon>Fungi</taxon>
        <taxon>Dikarya</taxon>
        <taxon>Ascomycota</taxon>
        <taxon>Pezizomycotina</taxon>
        <taxon>Sordariomycetes</taxon>
        <taxon>Sordariomycetidae</taxon>
        <taxon>Diaporthales</taxon>
        <taxon>Diaporthaceae</taxon>
        <taxon>Diaporthe</taxon>
    </lineage>
</organism>
<evidence type="ECO:0000256" key="1">
    <source>
        <dbReference type="SAM" id="MobiDB-lite"/>
    </source>
</evidence>
<protein>
    <submittedName>
        <fullName evidence="2">Uncharacterized protein</fullName>
    </submittedName>
</protein>
<dbReference type="Proteomes" id="UP000094444">
    <property type="component" value="Unassembled WGS sequence"/>
</dbReference>
<evidence type="ECO:0000313" key="3">
    <source>
        <dbReference type="Proteomes" id="UP000094444"/>
    </source>
</evidence>
<feature type="region of interest" description="Disordered" evidence="1">
    <location>
        <begin position="1"/>
        <end position="66"/>
    </location>
</feature>
<proteinExistence type="predicted"/>
<dbReference type="AlphaFoldDB" id="A0A2P5HKF3"/>
<evidence type="ECO:0000313" key="2">
    <source>
        <dbReference type="EMBL" id="POS70740.1"/>
    </source>
</evidence>
<dbReference type="InParanoid" id="A0A2P5HKF3"/>
<feature type="compositionally biased region" description="Low complexity" evidence="1">
    <location>
        <begin position="1"/>
        <end position="14"/>
    </location>
</feature>